<comment type="subcellular location">
    <subcellularLocation>
        <location evidence="4">Membrane</location>
        <topology evidence="4">Multi-pass membrane protein</topology>
    </subcellularLocation>
</comment>
<dbReference type="OrthoDB" id="3558022at2759"/>
<dbReference type="EMBL" id="JAGPNK010000020">
    <property type="protein sequence ID" value="KAH7304905.1"/>
    <property type="molecule type" value="Genomic_DNA"/>
</dbReference>
<reference evidence="6" key="1">
    <citation type="journal article" date="2021" name="Nat. Commun.">
        <title>Genetic determinants of endophytism in the Arabidopsis root mycobiome.</title>
        <authorList>
            <person name="Mesny F."/>
            <person name="Miyauchi S."/>
            <person name="Thiergart T."/>
            <person name="Pickel B."/>
            <person name="Atanasova L."/>
            <person name="Karlsson M."/>
            <person name="Huettel B."/>
            <person name="Barry K.W."/>
            <person name="Haridas S."/>
            <person name="Chen C."/>
            <person name="Bauer D."/>
            <person name="Andreopoulos W."/>
            <person name="Pangilinan J."/>
            <person name="LaButti K."/>
            <person name="Riley R."/>
            <person name="Lipzen A."/>
            <person name="Clum A."/>
            <person name="Drula E."/>
            <person name="Henrissat B."/>
            <person name="Kohler A."/>
            <person name="Grigoriev I.V."/>
            <person name="Martin F.M."/>
            <person name="Hacquard S."/>
        </authorList>
    </citation>
    <scope>NUCLEOTIDE SEQUENCE</scope>
    <source>
        <strain evidence="6">MPI-CAGE-CH-0235</strain>
    </source>
</reference>
<comment type="caution">
    <text evidence="6">The sequence shown here is derived from an EMBL/GenBank/DDBJ whole genome shotgun (WGS) entry which is preliminary data.</text>
</comment>
<accession>A0A8K0WKM3</accession>
<gene>
    <name evidence="4" type="primary">AIM11</name>
    <name evidence="6" type="ORF">B0I35DRAFT_414128</name>
</gene>
<evidence type="ECO:0000313" key="7">
    <source>
        <dbReference type="Proteomes" id="UP000813444"/>
    </source>
</evidence>
<evidence type="ECO:0000256" key="1">
    <source>
        <dbReference type="ARBA" id="ARBA00022692"/>
    </source>
</evidence>
<evidence type="ECO:0000256" key="3">
    <source>
        <dbReference type="ARBA" id="ARBA00023136"/>
    </source>
</evidence>
<keyword evidence="2 4" id="KW-1133">Transmembrane helix</keyword>
<evidence type="ECO:0000256" key="4">
    <source>
        <dbReference type="RuleBase" id="RU367098"/>
    </source>
</evidence>
<organism evidence="6 7">
    <name type="scientific">Stachybotrys elegans</name>
    <dbReference type="NCBI Taxonomy" id="80388"/>
    <lineage>
        <taxon>Eukaryota</taxon>
        <taxon>Fungi</taxon>
        <taxon>Dikarya</taxon>
        <taxon>Ascomycota</taxon>
        <taxon>Pezizomycotina</taxon>
        <taxon>Sordariomycetes</taxon>
        <taxon>Hypocreomycetidae</taxon>
        <taxon>Hypocreales</taxon>
        <taxon>Stachybotryaceae</taxon>
        <taxon>Stachybotrys</taxon>
    </lineage>
</organism>
<feature type="region of interest" description="Disordered" evidence="5">
    <location>
        <begin position="1"/>
        <end position="27"/>
    </location>
</feature>
<feature type="transmembrane region" description="Helical" evidence="4">
    <location>
        <begin position="91"/>
        <end position="114"/>
    </location>
</feature>
<keyword evidence="1 4" id="KW-0812">Transmembrane</keyword>
<evidence type="ECO:0000256" key="5">
    <source>
        <dbReference type="SAM" id="MobiDB-lite"/>
    </source>
</evidence>
<proteinExistence type="inferred from homology"/>
<comment type="similarity">
    <text evidence="4">Belongs to the AIM11 family.</text>
</comment>
<name>A0A8K0WKM3_9HYPO</name>
<evidence type="ECO:0000256" key="2">
    <source>
        <dbReference type="ARBA" id="ARBA00022989"/>
    </source>
</evidence>
<keyword evidence="3 4" id="KW-0472">Membrane</keyword>
<dbReference type="GO" id="GO:0005739">
    <property type="term" value="C:mitochondrion"/>
    <property type="evidence" value="ECO:0007669"/>
    <property type="project" value="TreeGrafter"/>
</dbReference>
<dbReference type="InterPro" id="IPR038814">
    <property type="entry name" value="AIM11"/>
</dbReference>
<sequence>MSQPKHLPASQAGSQQDTLPPTSTQMMSPWGRQMRQLGLFFAGAGFLAASVAVSRRSVMRKQLASLPKFYSSNRNPVKVDSSERSLLAVEALGLATLNVMSFAIFLTGGLSWAFDLCSVKELQQRTHAAVSRTGTVNPEDEKELEEMMDSLLAKLGMEKPQASDSELPQQEAPKQ</sequence>
<evidence type="ECO:0000313" key="6">
    <source>
        <dbReference type="EMBL" id="KAH7304905.1"/>
    </source>
</evidence>
<protein>
    <recommendedName>
        <fullName evidence="4">Altered inheritance of mitochondria protein 11</fullName>
    </recommendedName>
</protein>
<dbReference type="GO" id="GO:0016020">
    <property type="term" value="C:membrane"/>
    <property type="evidence" value="ECO:0007669"/>
    <property type="project" value="UniProtKB-SubCell"/>
</dbReference>
<dbReference type="AlphaFoldDB" id="A0A8K0WKM3"/>
<feature type="transmembrane region" description="Helical" evidence="4">
    <location>
        <begin position="36"/>
        <end position="53"/>
    </location>
</feature>
<dbReference type="Proteomes" id="UP000813444">
    <property type="component" value="Unassembled WGS sequence"/>
</dbReference>
<feature type="compositionally biased region" description="Polar residues" evidence="5">
    <location>
        <begin position="11"/>
        <end position="27"/>
    </location>
</feature>
<dbReference type="PANTHER" id="PTHR39136:SF1">
    <property type="entry name" value="ALTERED INHERITANCE OF MITOCHONDRIA PROTEIN 11"/>
    <property type="match status" value="1"/>
</dbReference>
<keyword evidence="7" id="KW-1185">Reference proteome</keyword>
<dbReference type="PANTHER" id="PTHR39136">
    <property type="entry name" value="ALTERED INHERITANCE OF MITOCHONDRIA PROTEIN 11"/>
    <property type="match status" value="1"/>
</dbReference>
<feature type="region of interest" description="Disordered" evidence="5">
    <location>
        <begin position="155"/>
        <end position="175"/>
    </location>
</feature>